<dbReference type="InterPro" id="IPR001870">
    <property type="entry name" value="B30.2/SPRY"/>
</dbReference>
<dbReference type="InterPro" id="IPR003877">
    <property type="entry name" value="SPRY_dom"/>
</dbReference>
<keyword evidence="4" id="KW-0175">Coiled coil</keyword>
<organism evidence="7 8">
    <name type="scientific">Staurois parvus</name>
    <dbReference type="NCBI Taxonomy" id="386267"/>
    <lineage>
        <taxon>Eukaryota</taxon>
        <taxon>Metazoa</taxon>
        <taxon>Chordata</taxon>
        <taxon>Craniata</taxon>
        <taxon>Vertebrata</taxon>
        <taxon>Euteleostomi</taxon>
        <taxon>Amphibia</taxon>
        <taxon>Batrachia</taxon>
        <taxon>Anura</taxon>
        <taxon>Neobatrachia</taxon>
        <taxon>Ranoidea</taxon>
        <taxon>Ranidae</taxon>
        <taxon>Staurois</taxon>
    </lineage>
</organism>
<dbReference type="SMART" id="SM00449">
    <property type="entry name" value="SPRY"/>
    <property type="match status" value="1"/>
</dbReference>
<dbReference type="InterPro" id="IPR013320">
    <property type="entry name" value="ConA-like_dom_sf"/>
</dbReference>
<keyword evidence="3" id="KW-0862">Zinc</keyword>
<evidence type="ECO:0000256" key="4">
    <source>
        <dbReference type="ARBA" id="ARBA00023054"/>
    </source>
</evidence>
<feature type="domain" description="B30.2/SPRY" evidence="6">
    <location>
        <begin position="76"/>
        <end position="272"/>
    </location>
</feature>
<dbReference type="InterPro" id="IPR003879">
    <property type="entry name" value="Butyrophylin_SPRY"/>
</dbReference>
<dbReference type="EMBL" id="CATNWA010020895">
    <property type="protein sequence ID" value="CAI9620288.1"/>
    <property type="molecule type" value="Genomic_DNA"/>
</dbReference>
<accession>A0ABN9HHK3</accession>
<dbReference type="Pfam" id="PF13765">
    <property type="entry name" value="PRY"/>
    <property type="match status" value="1"/>
</dbReference>
<reference evidence="7" key="1">
    <citation type="submission" date="2023-05" db="EMBL/GenBank/DDBJ databases">
        <authorList>
            <person name="Stuckert A."/>
        </authorList>
    </citation>
    <scope>NUCLEOTIDE SEQUENCE</scope>
</reference>
<evidence type="ECO:0000256" key="5">
    <source>
        <dbReference type="SAM" id="MobiDB-lite"/>
    </source>
</evidence>
<dbReference type="SMART" id="SM00589">
    <property type="entry name" value="PRY"/>
    <property type="match status" value="1"/>
</dbReference>
<dbReference type="PANTHER" id="PTHR25465">
    <property type="entry name" value="B-BOX DOMAIN CONTAINING"/>
    <property type="match status" value="1"/>
</dbReference>
<dbReference type="PROSITE" id="PS50188">
    <property type="entry name" value="B302_SPRY"/>
    <property type="match status" value="1"/>
</dbReference>
<dbReference type="InterPro" id="IPR051051">
    <property type="entry name" value="E3_ubiq-ligase_TRIM/RNF"/>
</dbReference>
<dbReference type="PRINTS" id="PR01407">
    <property type="entry name" value="BUTYPHLNCDUF"/>
</dbReference>
<keyword evidence="8" id="KW-1185">Reference proteome</keyword>
<evidence type="ECO:0000256" key="3">
    <source>
        <dbReference type="ARBA" id="ARBA00022833"/>
    </source>
</evidence>
<protein>
    <recommendedName>
        <fullName evidence="6">B30.2/SPRY domain-containing protein</fullName>
    </recommendedName>
</protein>
<evidence type="ECO:0000313" key="7">
    <source>
        <dbReference type="EMBL" id="CAI9620288.1"/>
    </source>
</evidence>
<dbReference type="Proteomes" id="UP001162483">
    <property type="component" value="Unassembled WGS sequence"/>
</dbReference>
<dbReference type="InterPro" id="IPR043136">
    <property type="entry name" value="B30.2/SPRY_sf"/>
</dbReference>
<name>A0ABN9HHK3_9NEOB</name>
<evidence type="ECO:0000256" key="1">
    <source>
        <dbReference type="ARBA" id="ARBA00022723"/>
    </source>
</evidence>
<gene>
    <name evidence="7" type="ORF">SPARVUS_LOCUS15964700</name>
</gene>
<evidence type="ECO:0000259" key="6">
    <source>
        <dbReference type="PROSITE" id="PS50188"/>
    </source>
</evidence>
<dbReference type="Pfam" id="PF00622">
    <property type="entry name" value="SPRY"/>
    <property type="match status" value="1"/>
</dbReference>
<comment type="caution">
    <text evidence="7">The sequence shown here is derived from an EMBL/GenBank/DDBJ whole genome shotgun (WGS) entry which is preliminary data.</text>
</comment>
<dbReference type="PANTHER" id="PTHR25465:SF41">
    <property type="entry name" value="E3 UBIQUITIN-PROTEIN LIGASE RNF135"/>
    <property type="match status" value="1"/>
</dbReference>
<feature type="region of interest" description="Disordered" evidence="5">
    <location>
        <begin position="108"/>
        <end position="140"/>
    </location>
</feature>
<dbReference type="Gene3D" id="2.60.120.920">
    <property type="match status" value="1"/>
</dbReference>
<dbReference type="InterPro" id="IPR006574">
    <property type="entry name" value="PRY"/>
</dbReference>
<keyword evidence="2" id="KW-0863">Zinc-finger</keyword>
<sequence length="272" mass="30221">MEMMRTERDMRTSSMMEGMGMWGGSHTHYTRVYLISCLGSMYRNVQAHMSLHILLQRAKVPSMVHHPGNASNPPPLEDQILGLYSKHWGVSGVTDILLDVRTAGNRLHISDDGKTASSSSHQNRPETPERFQGPQVMSSQSFSSGRHYWEVDVGGAKYWTVGMCYPNIDRRGGQSGIGYNKKSWGLMRGRLEGLGGNQYSVVHDSNRTPFPGGVSSTRVRIDLDYEAGRISFYDLCDPIRHLHTFTTTFTQPLHVGVGAGGGCIKKCGRSQK</sequence>
<keyword evidence="1" id="KW-0479">Metal-binding</keyword>
<evidence type="ECO:0000256" key="2">
    <source>
        <dbReference type="ARBA" id="ARBA00022771"/>
    </source>
</evidence>
<evidence type="ECO:0000313" key="8">
    <source>
        <dbReference type="Proteomes" id="UP001162483"/>
    </source>
</evidence>
<dbReference type="CDD" id="cd12891">
    <property type="entry name" value="SPRY_PRY_C-I_2"/>
    <property type="match status" value="1"/>
</dbReference>
<proteinExistence type="predicted"/>
<dbReference type="SUPFAM" id="SSF49899">
    <property type="entry name" value="Concanavalin A-like lectins/glucanases"/>
    <property type="match status" value="1"/>
</dbReference>